<evidence type="ECO:0000256" key="1">
    <source>
        <dbReference type="SAM" id="MobiDB-lite"/>
    </source>
</evidence>
<sequence>MNEARYQLRQSPEFTFKLVRIDTTRNWAAESHQRFDRPVRPVHYDTRSARFGFVIGVQVESSKHAGMRAKKKNSSSFADVAQW</sequence>
<accession>A0A4T2C061</accession>
<keyword evidence="3" id="KW-1185">Reference proteome</keyword>
<evidence type="ECO:0000313" key="2">
    <source>
        <dbReference type="EMBL" id="TIH37653.1"/>
    </source>
</evidence>
<name>A0A4T2C061_9MICO</name>
<evidence type="ECO:0000313" key="3">
    <source>
        <dbReference type="Proteomes" id="UP000306192"/>
    </source>
</evidence>
<proteinExistence type="predicted"/>
<dbReference type="AlphaFoldDB" id="A0A4T2C061"/>
<gene>
    <name evidence="2" type="ORF">D4765_07635</name>
</gene>
<feature type="region of interest" description="Disordered" evidence="1">
    <location>
        <begin position="64"/>
        <end position="83"/>
    </location>
</feature>
<organism evidence="2 3">
    <name type="scientific">Subtercola vilae</name>
    <dbReference type="NCBI Taxonomy" id="2056433"/>
    <lineage>
        <taxon>Bacteria</taxon>
        <taxon>Bacillati</taxon>
        <taxon>Actinomycetota</taxon>
        <taxon>Actinomycetes</taxon>
        <taxon>Micrococcales</taxon>
        <taxon>Microbacteriaceae</taxon>
        <taxon>Subtercola</taxon>
    </lineage>
</organism>
<dbReference type="RefSeq" id="WP_136641696.1">
    <property type="nucleotide sequence ID" value="NZ_QYRT01000011.1"/>
</dbReference>
<comment type="caution">
    <text evidence="2">The sequence shown here is derived from an EMBL/GenBank/DDBJ whole genome shotgun (WGS) entry which is preliminary data.</text>
</comment>
<reference evidence="2 3" key="1">
    <citation type="journal article" date="2019" name="Microorganisms">
        <title>Systematic Affiliation and Genome Analysis of Subtercola vilae DB165(T) with Particular Emphasis on Cold Adaptation of an Isolate from a High-Altitude Cold Volcano Lake.</title>
        <authorList>
            <person name="Villalobos A.S."/>
            <person name="Wiese J."/>
            <person name="Imhoff J.F."/>
            <person name="Dorador C."/>
            <person name="Keller A."/>
            <person name="Hentschel U."/>
        </authorList>
    </citation>
    <scope>NUCLEOTIDE SEQUENCE [LARGE SCALE GENOMIC DNA]</scope>
    <source>
        <strain evidence="2 3">DB165</strain>
    </source>
</reference>
<dbReference type="EMBL" id="QYRT01000011">
    <property type="protein sequence ID" value="TIH37653.1"/>
    <property type="molecule type" value="Genomic_DNA"/>
</dbReference>
<protein>
    <submittedName>
        <fullName evidence="2">Uncharacterized protein</fullName>
    </submittedName>
</protein>
<dbReference type="Proteomes" id="UP000306192">
    <property type="component" value="Unassembled WGS sequence"/>
</dbReference>